<dbReference type="PANTHER" id="PTHR21047">
    <property type="entry name" value="DTDP-6-DEOXY-D-GLUCOSE-3,5 EPIMERASE"/>
    <property type="match status" value="1"/>
</dbReference>
<comment type="subunit">
    <text evidence="5">Homodimer.</text>
</comment>
<comment type="catalytic activity">
    <reaction evidence="1 5">
        <text>dTDP-4-dehydro-6-deoxy-alpha-D-glucose = dTDP-4-dehydro-beta-L-rhamnose</text>
        <dbReference type="Rhea" id="RHEA:16969"/>
        <dbReference type="ChEBI" id="CHEBI:57649"/>
        <dbReference type="ChEBI" id="CHEBI:62830"/>
        <dbReference type="EC" id="5.1.3.13"/>
    </reaction>
</comment>
<comment type="pathway">
    <text evidence="5">Carbohydrate biosynthesis; dTDP-L-rhamnose biosynthesis.</text>
</comment>
<evidence type="ECO:0000313" key="7">
    <source>
        <dbReference type="Proteomes" id="UP001196870"/>
    </source>
</evidence>
<dbReference type="Proteomes" id="UP001196870">
    <property type="component" value="Unassembled WGS sequence"/>
</dbReference>
<comment type="similarity">
    <text evidence="5">Belongs to the dTDP-4-dehydrorhamnose 3,5-epimerase family.</text>
</comment>
<dbReference type="PANTHER" id="PTHR21047:SF2">
    <property type="entry name" value="THYMIDINE DIPHOSPHO-4-KETO-RHAMNOSE 3,5-EPIMERASE"/>
    <property type="match status" value="1"/>
</dbReference>
<evidence type="ECO:0000313" key="6">
    <source>
        <dbReference type="EMBL" id="MBR0669089.1"/>
    </source>
</evidence>
<proteinExistence type="inferred from homology"/>
<evidence type="ECO:0000256" key="4">
    <source>
        <dbReference type="ARBA" id="ARBA00019595"/>
    </source>
</evidence>
<dbReference type="EMBL" id="JAAGBB010000082">
    <property type="protein sequence ID" value="MBR0669089.1"/>
    <property type="molecule type" value="Genomic_DNA"/>
</dbReference>
<keyword evidence="7" id="KW-1185">Reference proteome</keyword>
<accession>A0ABS5F947</accession>
<dbReference type="InterPro" id="IPR011051">
    <property type="entry name" value="RmlC_Cupin_sf"/>
</dbReference>
<comment type="function">
    <text evidence="2 5">Catalyzes the epimerization of the C3' and C5'positions of dTDP-6-deoxy-D-xylo-4-hexulose, forming dTDP-6-deoxy-L-lyxo-4-hexulose.</text>
</comment>
<keyword evidence="5 6" id="KW-0413">Isomerase</keyword>
<name>A0ABS5F947_9PROT</name>
<dbReference type="EC" id="5.1.3.13" evidence="3 5"/>
<dbReference type="SUPFAM" id="SSF51182">
    <property type="entry name" value="RmlC-like cupins"/>
    <property type="match status" value="1"/>
</dbReference>
<dbReference type="Gene3D" id="2.60.120.10">
    <property type="entry name" value="Jelly Rolls"/>
    <property type="match status" value="1"/>
</dbReference>
<dbReference type="RefSeq" id="WP_211857700.1">
    <property type="nucleotide sequence ID" value="NZ_JAAGBB010000082.1"/>
</dbReference>
<dbReference type="InterPro" id="IPR014710">
    <property type="entry name" value="RmlC-like_jellyroll"/>
</dbReference>
<comment type="caution">
    <text evidence="6">The sequence shown here is derived from an EMBL/GenBank/DDBJ whole genome shotgun (WGS) entry which is preliminary data.</text>
</comment>
<dbReference type="Pfam" id="PF00908">
    <property type="entry name" value="dTDP_sugar_isom"/>
    <property type="match status" value="1"/>
</dbReference>
<dbReference type="InterPro" id="IPR000888">
    <property type="entry name" value="RmlC-like"/>
</dbReference>
<evidence type="ECO:0000256" key="5">
    <source>
        <dbReference type="RuleBase" id="RU364069"/>
    </source>
</evidence>
<reference evidence="7" key="1">
    <citation type="journal article" date="2021" name="Syst. Appl. Microbiol.">
        <title>Roseomonas hellenica sp. nov., isolated from roots of wild-growing Alkanna tinctoria.</title>
        <authorList>
            <person name="Rat A."/>
            <person name="Naranjo H.D."/>
            <person name="Lebbe L."/>
            <person name="Cnockaert M."/>
            <person name="Krigas N."/>
            <person name="Grigoriadou K."/>
            <person name="Maloupa E."/>
            <person name="Willems A."/>
        </authorList>
    </citation>
    <scope>NUCLEOTIDE SEQUENCE [LARGE SCALE GENOMIC DNA]</scope>
    <source>
        <strain evidence="7">LMG 31523</strain>
    </source>
</reference>
<protein>
    <recommendedName>
        <fullName evidence="4 5">dTDP-4-dehydrorhamnose 3,5-epimerase</fullName>
        <ecNumber evidence="3 5">5.1.3.13</ecNumber>
    </recommendedName>
    <alternativeName>
        <fullName evidence="5">Thymidine diphospho-4-keto-rhamnose 3,5-epimerase</fullName>
    </alternativeName>
</protein>
<dbReference type="GO" id="GO:0008830">
    <property type="term" value="F:dTDP-4-dehydrorhamnose 3,5-epimerase activity"/>
    <property type="evidence" value="ECO:0007669"/>
    <property type="project" value="UniProtKB-EC"/>
</dbReference>
<evidence type="ECO:0000256" key="2">
    <source>
        <dbReference type="ARBA" id="ARBA00001997"/>
    </source>
</evidence>
<organism evidence="6 7">
    <name type="scientific">Plastoroseomonas hellenica</name>
    <dbReference type="NCBI Taxonomy" id="2687306"/>
    <lineage>
        <taxon>Bacteria</taxon>
        <taxon>Pseudomonadati</taxon>
        <taxon>Pseudomonadota</taxon>
        <taxon>Alphaproteobacteria</taxon>
        <taxon>Acetobacterales</taxon>
        <taxon>Acetobacteraceae</taxon>
        <taxon>Plastoroseomonas</taxon>
    </lineage>
</organism>
<gene>
    <name evidence="6" type="primary">rfbC</name>
    <name evidence="6" type="ORF">GXW71_32365</name>
</gene>
<dbReference type="CDD" id="cd00438">
    <property type="entry name" value="cupin_RmlC"/>
    <property type="match status" value="1"/>
</dbReference>
<evidence type="ECO:0000256" key="3">
    <source>
        <dbReference type="ARBA" id="ARBA00012098"/>
    </source>
</evidence>
<evidence type="ECO:0000256" key="1">
    <source>
        <dbReference type="ARBA" id="ARBA00001298"/>
    </source>
</evidence>
<dbReference type="NCBIfam" id="TIGR01221">
    <property type="entry name" value="rmlC"/>
    <property type="match status" value="1"/>
</dbReference>
<sequence length="187" mass="21188">MKIERFAIPGLILLEPARHGDTRGFFSEVFNRQRFAEAGIPTEFVQDNHSLSREKGVVRGLHFQMPPHAQGKLVRVPRGAVLDVAVDLRMGSPTYGRHEAVVLSAENWRQLWIPPGFAHGFVTLEPDTEMLYKVDAFYNREADRSLRWNDPVLDISWGISESEAILSEKDRAAPLLADLPPAFRWEG</sequence>